<accession>A0A542XCS7</accession>
<evidence type="ECO:0000256" key="1">
    <source>
        <dbReference type="ARBA" id="ARBA00004651"/>
    </source>
</evidence>
<feature type="transmembrane region" description="Helical" evidence="5">
    <location>
        <begin position="21"/>
        <end position="39"/>
    </location>
</feature>
<feature type="transmembrane region" description="Helical" evidence="5">
    <location>
        <begin position="115"/>
        <end position="135"/>
    </location>
</feature>
<dbReference type="InterPro" id="IPR036259">
    <property type="entry name" value="MFS_trans_sf"/>
</dbReference>
<keyword evidence="3 5" id="KW-1133">Transmembrane helix</keyword>
<feature type="transmembrane region" description="Helical" evidence="5">
    <location>
        <begin position="311"/>
        <end position="335"/>
    </location>
</feature>
<proteinExistence type="predicted"/>
<feature type="transmembrane region" description="Helical" evidence="5">
    <location>
        <begin position="89"/>
        <end position="109"/>
    </location>
</feature>
<dbReference type="InterPro" id="IPR011701">
    <property type="entry name" value="MFS"/>
</dbReference>
<dbReference type="RefSeq" id="WP_142005555.1">
    <property type="nucleotide sequence ID" value="NZ_CAJTBP010000001.1"/>
</dbReference>
<dbReference type="Pfam" id="PF07690">
    <property type="entry name" value="MFS_1"/>
    <property type="match status" value="1"/>
</dbReference>
<gene>
    <name evidence="7" type="ORF">FB554_1706</name>
</gene>
<keyword evidence="4 5" id="KW-0472">Membrane</keyword>
<evidence type="ECO:0000259" key="6">
    <source>
        <dbReference type="PROSITE" id="PS50850"/>
    </source>
</evidence>
<comment type="caution">
    <text evidence="7">The sequence shown here is derived from an EMBL/GenBank/DDBJ whole genome shotgun (WGS) entry which is preliminary data.</text>
</comment>
<feature type="transmembrane region" description="Helical" evidence="5">
    <location>
        <begin position="256"/>
        <end position="275"/>
    </location>
</feature>
<feature type="transmembrane region" description="Helical" evidence="5">
    <location>
        <begin position="59"/>
        <end position="82"/>
    </location>
</feature>
<evidence type="ECO:0000256" key="4">
    <source>
        <dbReference type="ARBA" id="ARBA00023136"/>
    </source>
</evidence>
<evidence type="ECO:0000313" key="8">
    <source>
        <dbReference type="Proteomes" id="UP000318336"/>
    </source>
</evidence>
<comment type="subcellular location">
    <subcellularLocation>
        <location evidence="1">Cell membrane</location>
        <topology evidence="1">Multi-pass membrane protein</topology>
    </subcellularLocation>
</comment>
<dbReference type="AlphaFoldDB" id="A0A542XCS7"/>
<feature type="transmembrane region" description="Helical" evidence="5">
    <location>
        <begin position="287"/>
        <end position="305"/>
    </location>
</feature>
<feature type="transmembrane region" description="Helical" evidence="5">
    <location>
        <begin position="347"/>
        <end position="369"/>
    </location>
</feature>
<name>A0A542XCS7_9MICO</name>
<evidence type="ECO:0000256" key="5">
    <source>
        <dbReference type="SAM" id="Phobius"/>
    </source>
</evidence>
<dbReference type="GO" id="GO:0005886">
    <property type="term" value="C:plasma membrane"/>
    <property type="evidence" value="ECO:0007669"/>
    <property type="project" value="UniProtKB-SubCell"/>
</dbReference>
<dbReference type="SUPFAM" id="SSF103473">
    <property type="entry name" value="MFS general substrate transporter"/>
    <property type="match status" value="1"/>
</dbReference>
<feature type="transmembrane region" description="Helical" evidence="5">
    <location>
        <begin position="176"/>
        <end position="199"/>
    </location>
</feature>
<evidence type="ECO:0000256" key="2">
    <source>
        <dbReference type="ARBA" id="ARBA00022692"/>
    </source>
</evidence>
<dbReference type="Gene3D" id="1.20.1250.20">
    <property type="entry name" value="MFS general substrate transporter like domains"/>
    <property type="match status" value="1"/>
</dbReference>
<organism evidence="7 8">
    <name type="scientific">Barrientosiimonas humi</name>
    <dbReference type="NCBI Taxonomy" id="999931"/>
    <lineage>
        <taxon>Bacteria</taxon>
        <taxon>Bacillati</taxon>
        <taxon>Actinomycetota</taxon>
        <taxon>Actinomycetes</taxon>
        <taxon>Micrococcales</taxon>
        <taxon>Dermacoccaceae</taxon>
        <taxon>Barrientosiimonas</taxon>
    </lineage>
</organism>
<dbReference type="PROSITE" id="PS50850">
    <property type="entry name" value="MFS"/>
    <property type="match status" value="1"/>
</dbReference>
<dbReference type="InterPro" id="IPR052524">
    <property type="entry name" value="MFS_Cyanate_Porter"/>
</dbReference>
<keyword evidence="8" id="KW-1185">Reference proteome</keyword>
<feature type="transmembrane region" description="Helical" evidence="5">
    <location>
        <begin position="381"/>
        <end position="398"/>
    </location>
</feature>
<evidence type="ECO:0000313" key="7">
    <source>
        <dbReference type="EMBL" id="TQL33556.1"/>
    </source>
</evidence>
<feature type="transmembrane region" description="Helical" evidence="5">
    <location>
        <begin position="147"/>
        <end position="170"/>
    </location>
</feature>
<protein>
    <submittedName>
        <fullName evidence="7">CP family cyanate transporter-like MFS transporter</fullName>
    </submittedName>
</protein>
<evidence type="ECO:0000256" key="3">
    <source>
        <dbReference type="ARBA" id="ARBA00022989"/>
    </source>
</evidence>
<feature type="domain" description="Major facilitator superfamily (MFS) profile" evidence="6">
    <location>
        <begin position="28"/>
        <end position="402"/>
    </location>
</feature>
<sequence>MTDLVHRRAGLPPLRRVHREHPWRMPILVVAVILSGLAVRSPITVMGPLGQQIGDAYGLSAAGIGALTTVTLVVFVVASPFATTVGRRLGIELAVVLGFLIVVAGAVVRTLPSTAALYAGTVLVALGLCLPNVLLPMVIRRDFPRSIGTMTALFTSTMTVSGALGSFLALPLTSQWGWHVAITVIPAGALLAAVLWLPFEREHHQPDRTAGVPAGSLWRSPLAWQVTAFFGMQSLMFYTAVAWLVPMLTDRGMSAAAASGLLGMLALIGMVPSLLVPPIAARGRDQVVVAALIGLVQLVGGVLVATTTGAALAVGVLVVGVGSGAGMSLAYSFLGLRTGTSMAAGRLAGMSQSGGYAIAALGPVLVGLAHEWSGSWSGPRWTYAIVGLATLTLGMLAGRARRV</sequence>
<dbReference type="Proteomes" id="UP000318336">
    <property type="component" value="Unassembled WGS sequence"/>
</dbReference>
<reference evidence="7 8" key="1">
    <citation type="submission" date="2019-06" db="EMBL/GenBank/DDBJ databases">
        <title>Sequencing the genomes of 1000 actinobacteria strains.</title>
        <authorList>
            <person name="Klenk H.-P."/>
        </authorList>
    </citation>
    <scope>NUCLEOTIDE SEQUENCE [LARGE SCALE GENOMIC DNA]</scope>
    <source>
        <strain evidence="7 8">DSM 24617</strain>
    </source>
</reference>
<dbReference type="OrthoDB" id="5317164at2"/>
<dbReference type="PANTHER" id="PTHR23523">
    <property type="match status" value="1"/>
</dbReference>
<dbReference type="EMBL" id="VFOK01000001">
    <property type="protein sequence ID" value="TQL33556.1"/>
    <property type="molecule type" value="Genomic_DNA"/>
</dbReference>
<dbReference type="GO" id="GO:0022857">
    <property type="term" value="F:transmembrane transporter activity"/>
    <property type="evidence" value="ECO:0007669"/>
    <property type="project" value="InterPro"/>
</dbReference>
<dbReference type="InterPro" id="IPR020846">
    <property type="entry name" value="MFS_dom"/>
</dbReference>
<feature type="transmembrane region" description="Helical" evidence="5">
    <location>
        <begin position="222"/>
        <end position="244"/>
    </location>
</feature>
<keyword evidence="2 5" id="KW-0812">Transmembrane</keyword>
<dbReference type="PANTHER" id="PTHR23523:SF2">
    <property type="entry name" value="2-NITROIMIDAZOLE TRANSPORTER"/>
    <property type="match status" value="1"/>
</dbReference>